<evidence type="ECO:0000256" key="7">
    <source>
        <dbReference type="ARBA" id="ARBA00022741"/>
    </source>
</evidence>
<dbReference type="Gene3D" id="3.40.50.300">
    <property type="entry name" value="P-loop containing nucleotide triphosphate hydrolases"/>
    <property type="match status" value="2"/>
</dbReference>
<evidence type="ECO:0000256" key="9">
    <source>
        <dbReference type="ARBA" id="ARBA00022967"/>
    </source>
</evidence>
<keyword evidence="7" id="KW-0547">Nucleotide-binding</keyword>
<feature type="compositionally biased region" description="Basic and acidic residues" evidence="12">
    <location>
        <begin position="344"/>
        <end position="353"/>
    </location>
</feature>
<dbReference type="PROSITE" id="PS00211">
    <property type="entry name" value="ABC_TRANSPORTER_1"/>
    <property type="match status" value="2"/>
</dbReference>
<keyword evidence="8 15" id="KW-0067">ATP-binding</keyword>
<keyword evidence="10 13" id="KW-1133">Transmembrane helix</keyword>
<dbReference type="InterPro" id="IPR003339">
    <property type="entry name" value="ABC/ECF_trnsptr_transmembrane"/>
</dbReference>
<evidence type="ECO:0000256" key="12">
    <source>
        <dbReference type="SAM" id="MobiDB-lite"/>
    </source>
</evidence>
<keyword evidence="4" id="KW-0813">Transport</keyword>
<keyword evidence="6 13" id="KW-0812">Transmembrane</keyword>
<dbReference type="Proteomes" id="UP000786560">
    <property type="component" value="Unassembled WGS sequence"/>
</dbReference>
<dbReference type="PROSITE" id="PS50893">
    <property type="entry name" value="ABC_TRANSPORTER_2"/>
    <property type="match status" value="2"/>
</dbReference>
<feature type="transmembrane region" description="Helical" evidence="13">
    <location>
        <begin position="537"/>
        <end position="570"/>
    </location>
</feature>
<dbReference type="CDD" id="cd16914">
    <property type="entry name" value="EcfT"/>
    <property type="match status" value="1"/>
</dbReference>
<dbReference type="GO" id="GO:0042626">
    <property type="term" value="F:ATPase-coupled transmembrane transporter activity"/>
    <property type="evidence" value="ECO:0007669"/>
    <property type="project" value="TreeGrafter"/>
</dbReference>
<evidence type="ECO:0000256" key="3">
    <source>
        <dbReference type="ARBA" id="ARBA00005417"/>
    </source>
</evidence>
<comment type="subcellular location">
    <subcellularLocation>
        <location evidence="2">Cell membrane</location>
    </subcellularLocation>
    <subcellularLocation>
        <location evidence="1">Membrane</location>
        <topology evidence="1">Multi-pass membrane protein</topology>
    </subcellularLocation>
</comment>
<protein>
    <submittedName>
        <fullName evidence="15">ATP-binding cassette domain-containing protein</fullName>
    </submittedName>
</protein>
<evidence type="ECO:0000256" key="1">
    <source>
        <dbReference type="ARBA" id="ARBA00004141"/>
    </source>
</evidence>
<feature type="region of interest" description="Disordered" evidence="12">
    <location>
        <begin position="234"/>
        <end position="268"/>
    </location>
</feature>
<organism evidence="15 16">
    <name type="scientific">Bifidobacterium pullorum subsp. gallinarum</name>
    <dbReference type="NCBI Taxonomy" id="78344"/>
    <lineage>
        <taxon>Bacteria</taxon>
        <taxon>Bacillati</taxon>
        <taxon>Actinomycetota</taxon>
        <taxon>Actinomycetes</taxon>
        <taxon>Bifidobacteriales</taxon>
        <taxon>Bifidobacteriaceae</taxon>
        <taxon>Bifidobacterium</taxon>
    </lineage>
</organism>
<dbReference type="InterPro" id="IPR027417">
    <property type="entry name" value="P-loop_NTPase"/>
</dbReference>
<dbReference type="Pfam" id="PF00005">
    <property type="entry name" value="ABC_tran"/>
    <property type="match status" value="2"/>
</dbReference>
<feature type="domain" description="ABC transporter" evidence="14">
    <location>
        <begin position="16"/>
        <end position="256"/>
    </location>
</feature>
<dbReference type="EMBL" id="DYUX01000012">
    <property type="protein sequence ID" value="HJG41336.1"/>
    <property type="molecule type" value="Genomic_DNA"/>
</dbReference>
<feature type="domain" description="ABC transporter" evidence="14">
    <location>
        <begin position="272"/>
        <end position="536"/>
    </location>
</feature>
<dbReference type="NCBIfam" id="NF010167">
    <property type="entry name" value="PRK13648.1"/>
    <property type="match status" value="3"/>
</dbReference>
<dbReference type="GO" id="GO:0043190">
    <property type="term" value="C:ATP-binding cassette (ABC) transporter complex"/>
    <property type="evidence" value="ECO:0007669"/>
    <property type="project" value="TreeGrafter"/>
</dbReference>
<accession>A0A921IXP3</accession>
<dbReference type="FunFam" id="3.40.50.300:FF:000224">
    <property type="entry name" value="Energy-coupling factor transporter ATP-binding protein EcfA"/>
    <property type="match status" value="1"/>
</dbReference>
<comment type="similarity">
    <text evidence="3">Belongs to the ABC transporter superfamily.</text>
</comment>
<feature type="region of interest" description="Disordered" evidence="12">
    <location>
        <begin position="344"/>
        <end position="367"/>
    </location>
</feature>
<dbReference type="GO" id="GO:0016887">
    <property type="term" value="F:ATP hydrolysis activity"/>
    <property type="evidence" value="ECO:0007669"/>
    <property type="project" value="InterPro"/>
</dbReference>
<evidence type="ECO:0000256" key="8">
    <source>
        <dbReference type="ARBA" id="ARBA00022840"/>
    </source>
</evidence>
<feature type="transmembrane region" description="Helical" evidence="13">
    <location>
        <begin position="618"/>
        <end position="637"/>
    </location>
</feature>
<dbReference type="SMART" id="SM00382">
    <property type="entry name" value="AAA"/>
    <property type="match status" value="2"/>
</dbReference>
<feature type="transmembrane region" description="Helical" evidence="13">
    <location>
        <begin position="577"/>
        <end position="598"/>
    </location>
</feature>
<evidence type="ECO:0000313" key="16">
    <source>
        <dbReference type="Proteomes" id="UP000786560"/>
    </source>
</evidence>
<feature type="transmembrane region" description="Helical" evidence="13">
    <location>
        <begin position="758"/>
        <end position="776"/>
    </location>
</feature>
<dbReference type="InterPro" id="IPR017871">
    <property type="entry name" value="ABC_transporter-like_CS"/>
</dbReference>
<proteinExistence type="inferred from homology"/>
<dbReference type="RefSeq" id="WP_278710948.1">
    <property type="nucleotide sequence ID" value="NZ_DYUX01000012.1"/>
</dbReference>
<dbReference type="InterPro" id="IPR050095">
    <property type="entry name" value="ECF_ABC_transporter_ATP-bd"/>
</dbReference>
<gene>
    <name evidence="15" type="ORF">K8U73_02970</name>
</gene>
<keyword evidence="9" id="KW-1278">Translocase</keyword>
<dbReference type="InterPro" id="IPR003439">
    <property type="entry name" value="ABC_transporter-like_ATP-bd"/>
</dbReference>
<evidence type="ECO:0000256" key="13">
    <source>
        <dbReference type="SAM" id="Phobius"/>
    </source>
</evidence>
<dbReference type="InterPro" id="IPR015856">
    <property type="entry name" value="ABC_transpr_CbiO/EcfA_su"/>
</dbReference>
<name>A0A921IXP3_9BIFI</name>
<dbReference type="CDD" id="cd03225">
    <property type="entry name" value="ABC_cobalt_CbiO_domain1"/>
    <property type="match status" value="2"/>
</dbReference>
<reference evidence="15" key="1">
    <citation type="journal article" date="2021" name="PeerJ">
        <title>Extensive microbial diversity within the chicken gut microbiome revealed by metagenomics and culture.</title>
        <authorList>
            <person name="Gilroy R."/>
            <person name="Ravi A."/>
            <person name="Getino M."/>
            <person name="Pursley I."/>
            <person name="Horton D.L."/>
            <person name="Alikhan N.F."/>
            <person name="Baker D."/>
            <person name="Gharbi K."/>
            <person name="Hall N."/>
            <person name="Watson M."/>
            <person name="Adriaenssens E.M."/>
            <person name="Foster-Nyarko E."/>
            <person name="Jarju S."/>
            <person name="Secka A."/>
            <person name="Antonio M."/>
            <person name="Oren A."/>
            <person name="Chaudhuri R.R."/>
            <person name="La Ragione R."/>
            <person name="Hildebrand F."/>
            <person name="Pallen M.J."/>
        </authorList>
    </citation>
    <scope>NUCLEOTIDE SEQUENCE</scope>
    <source>
        <strain evidence="15">ChiBcolR7-4860</strain>
    </source>
</reference>
<feature type="compositionally biased region" description="Basic and acidic residues" evidence="12">
    <location>
        <begin position="234"/>
        <end position="246"/>
    </location>
</feature>
<dbReference type="SUPFAM" id="SSF52540">
    <property type="entry name" value="P-loop containing nucleoside triphosphate hydrolases"/>
    <property type="match status" value="2"/>
</dbReference>
<evidence type="ECO:0000256" key="11">
    <source>
        <dbReference type="ARBA" id="ARBA00023136"/>
    </source>
</evidence>
<evidence type="ECO:0000256" key="6">
    <source>
        <dbReference type="ARBA" id="ARBA00022692"/>
    </source>
</evidence>
<dbReference type="PANTHER" id="PTHR43553">
    <property type="entry name" value="HEAVY METAL TRANSPORTER"/>
    <property type="match status" value="1"/>
</dbReference>
<sequence>MTAQPMTAQPTDDVAVALRGVRFSYDNGVTWALDGVDLTVRAGERVCIVGPNGSGKSTLSRIVAGLAAPDAGTVTVLGERVFDGDAGPDPNAYRRARRGIGAVFQNPEDQLVTTVVEDDVAFGPENLGIAHDDIGRRIAEALQAVDMTESRAADPTVMSGGQQQRIAIAGTMAMHPAMVVFDEPTAMLDGAARAEVMAVLDSLQARGVTIVHITHHADETLRADRVIRMESGRIVSEGRPRRDDAARVASADQPHPPADGGDEPQPDSEPIIAVEHVFFTYPGQTSPVIDDLSLNIARGETVALMGHNGAGKTTLARLLCALERPDVGSITVAGVPVALARGNRSDTVRERRSGAAGTGHVRKPRMASRTQRRALRRHVGYVMQHPERQLFADTVAQDVAYGPRNQGLPEAAVREHVEWALQLLRIGHLADRSPFALSGGQQRLAAIAGVLACRPDVLIMDEPTAGLDARASARIHDLIRTLRAQGVTVLVITHSAAEAAAIGARIITMGQPPHTQSARTGAEGSGPLGTLDPRVKMVTFLVLMFTAFAISNAWQLGLAAALTAGIIAVGRLNPLRLLAAVRLILSMLVVMGLLNLFFARGGDVLAAWGPLTITTGGVQTAALYTLRFALVIVLGAVMMETTTPTALTDAIGSLLSPLRRFGVHTQEIALVLSLALRFLPTLAREAHAVIDAQSARGGDIETGSPAKRLRALTAIVVPVFAGTLRHADNLALALDARCYEEGAHRTHWRRMRVRRRDLLFITMAVLYLFALIALQMP</sequence>
<dbReference type="Pfam" id="PF02361">
    <property type="entry name" value="CbiQ"/>
    <property type="match status" value="1"/>
</dbReference>
<comment type="caution">
    <text evidence="15">The sequence shown here is derived from an EMBL/GenBank/DDBJ whole genome shotgun (WGS) entry which is preliminary data.</text>
</comment>
<dbReference type="AlphaFoldDB" id="A0A921IXP3"/>
<evidence type="ECO:0000256" key="2">
    <source>
        <dbReference type="ARBA" id="ARBA00004236"/>
    </source>
</evidence>
<evidence type="ECO:0000313" key="15">
    <source>
        <dbReference type="EMBL" id="HJG41336.1"/>
    </source>
</evidence>
<reference evidence="15" key="2">
    <citation type="submission" date="2021-09" db="EMBL/GenBank/DDBJ databases">
        <authorList>
            <person name="Gilroy R."/>
        </authorList>
    </citation>
    <scope>NUCLEOTIDE SEQUENCE</scope>
    <source>
        <strain evidence="15">ChiBcolR7-4860</strain>
    </source>
</reference>
<dbReference type="PANTHER" id="PTHR43553:SF24">
    <property type="entry name" value="ENERGY-COUPLING FACTOR TRANSPORTER ATP-BINDING PROTEIN ECFA1"/>
    <property type="match status" value="1"/>
</dbReference>
<dbReference type="InterPro" id="IPR003593">
    <property type="entry name" value="AAA+_ATPase"/>
</dbReference>
<evidence type="ECO:0000256" key="5">
    <source>
        <dbReference type="ARBA" id="ARBA00022475"/>
    </source>
</evidence>
<evidence type="ECO:0000256" key="4">
    <source>
        <dbReference type="ARBA" id="ARBA00022448"/>
    </source>
</evidence>
<dbReference type="GO" id="GO:0005524">
    <property type="term" value="F:ATP binding"/>
    <property type="evidence" value="ECO:0007669"/>
    <property type="project" value="UniProtKB-KW"/>
</dbReference>
<keyword evidence="5" id="KW-1003">Cell membrane</keyword>
<evidence type="ECO:0000256" key="10">
    <source>
        <dbReference type="ARBA" id="ARBA00022989"/>
    </source>
</evidence>
<keyword evidence="11 13" id="KW-0472">Membrane</keyword>
<evidence type="ECO:0000259" key="14">
    <source>
        <dbReference type="PROSITE" id="PS50893"/>
    </source>
</evidence>